<protein>
    <submittedName>
        <fullName evidence="1">Uncharacterized protein</fullName>
    </submittedName>
</protein>
<dbReference type="EMBL" id="BPLQ01002400">
    <property type="protein sequence ID" value="GIX92498.1"/>
    <property type="molecule type" value="Genomic_DNA"/>
</dbReference>
<evidence type="ECO:0000313" key="1">
    <source>
        <dbReference type="EMBL" id="GIX92498.1"/>
    </source>
</evidence>
<accession>A0AAV4P7N3</accession>
<comment type="caution">
    <text evidence="1">The sequence shown here is derived from an EMBL/GenBank/DDBJ whole genome shotgun (WGS) entry which is preliminary data.</text>
</comment>
<proteinExistence type="predicted"/>
<reference evidence="1 2" key="1">
    <citation type="submission" date="2021-06" db="EMBL/GenBank/DDBJ databases">
        <title>Caerostris darwini draft genome.</title>
        <authorList>
            <person name="Kono N."/>
            <person name="Arakawa K."/>
        </authorList>
    </citation>
    <scope>NUCLEOTIDE SEQUENCE [LARGE SCALE GENOMIC DNA]</scope>
</reference>
<keyword evidence="2" id="KW-1185">Reference proteome</keyword>
<dbReference type="AlphaFoldDB" id="A0AAV4P7N3"/>
<gene>
    <name evidence="1" type="ORF">CDAR_400481</name>
</gene>
<name>A0AAV4P7N3_9ARAC</name>
<sequence length="74" mass="7846">MTVIISHVGAIRTHCSPCLPASLCDHCESHPDTICLTWAPGPGFSSAQQRQNLAVMPPSPAFPLLPARRPSTGL</sequence>
<organism evidence="1 2">
    <name type="scientific">Caerostris darwini</name>
    <dbReference type="NCBI Taxonomy" id="1538125"/>
    <lineage>
        <taxon>Eukaryota</taxon>
        <taxon>Metazoa</taxon>
        <taxon>Ecdysozoa</taxon>
        <taxon>Arthropoda</taxon>
        <taxon>Chelicerata</taxon>
        <taxon>Arachnida</taxon>
        <taxon>Araneae</taxon>
        <taxon>Araneomorphae</taxon>
        <taxon>Entelegynae</taxon>
        <taxon>Araneoidea</taxon>
        <taxon>Araneidae</taxon>
        <taxon>Caerostris</taxon>
    </lineage>
</organism>
<dbReference type="Proteomes" id="UP001054837">
    <property type="component" value="Unassembled WGS sequence"/>
</dbReference>
<evidence type="ECO:0000313" key="2">
    <source>
        <dbReference type="Proteomes" id="UP001054837"/>
    </source>
</evidence>